<dbReference type="AlphaFoldDB" id="A0A1M7D3L0"/>
<dbReference type="InterPro" id="IPR037108">
    <property type="entry name" value="TM1727-like_C_sf"/>
</dbReference>
<dbReference type="EMBL" id="FRBH01000018">
    <property type="protein sequence ID" value="SHL74035.1"/>
    <property type="molecule type" value="Genomic_DNA"/>
</dbReference>
<dbReference type="Proteomes" id="UP000184120">
    <property type="component" value="Unassembled WGS sequence"/>
</dbReference>
<reference evidence="6" key="3">
    <citation type="submission" date="2016-11" db="EMBL/GenBank/DDBJ databases">
        <authorList>
            <person name="Varghese N."/>
            <person name="Submissions S."/>
        </authorList>
    </citation>
    <scope>NUCLEOTIDE SEQUENCE [LARGE SCALE GENOMIC DNA]</scope>
    <source>
        <strain evidence="6">DSM 27989</strain>
    </source>
</reference>
<evidence type="ECO:0000313" key="4">
    <source>
        <dbReference type="EMBL" id="GGF10861.1"/>
    </source>
</evidence>
<dbReference type="Gene3D" id="3.40.50.720">
    <property type="entry name" value="NAD(P)-binding Rossmann-like Domain"/>
    <property type="match status" value="1"/>
</dbReference>
<evidence type="ECO:0000256" key="1">
    <source>
        <dbReference type="ARBA" id="ARBA00022857"/>
    </source>
</evidence>
<reference evidence="7" key="4">
    <citation type="journal article" date="2019" name="Int. J. Syst. Evol. Microbiol.">
        <title>The Global Catalogue of Microorganisms (GCM) 10K type strain sequencing project: providing services to taxonomists for standard genome sequencing and annotation.</title>
        <authorList>
            <consortium name="The Broad Institute Genomics Platform"/>
            <consortium name="The Broad Institute Genome Sequencing Center for Infectious Disease"/>
            <person name="Wu L."/>
            <person name="Ma J."/>
        </authorList>
    </citation>
    <scope>NUCLEOTIDE SEQUENCE [LARGE SCALE GENOMIC DNA]</scope>
    <source>
        <strain evidence="7">CGMCC 1.12707</strain>
    </source>
</reference>
<dbReference type="EMBL" id="BMFL01000030">
    <property type="protein sequence ID" value="GGF10861.1"/>
    <property type="molecule type" value="Genomic_DNA"/>
</dbReference>
<keyword evidence="7" id="KW-1185">Reference proteome</keyword>
<reference evidence="4" key="5">
    <citation type="submission" date="2024-05" db="EMBL/GenBank/DDBJ databases">
        <authorList>
            <person name="Sun Q."/>
            <person name="Zhou Y."/>
        </authorList>
    </citation>
    <scope>NUCLEOTIDE SEQUENCE</scope>
    <source>
        <strain evidence="4">CGMCC 1.12707</strain>
    </source>
</reference>
<dbReference type="InterPro" id="IPR018931">
    <property type="entry name" value="DUF2520"/>
</dbReference>
<evidence type="ECO:0000259" key="3">
    <source>
        <dbReference type="Pfam" id="PF10728"/>
    </source>
</evidence>
<proteinExistence type="predicted"/>
<dbReference type="Pfam" id="PF10728">
    <property type="entry name" value="DUF2520"/>
    <property type="match status" value="1"/>
</dbReference>
<reference evidence="4" key="1">
    <citation type="journal article" date="2014" name="Int. J. Syst. Evol. Microbiol.">
        <title>Complete genome of a new Firmicutes species belonging to the dominant human colonic microbiota ('Ruminococcus bicirculans') reveals two chromosomes and a selective capacity to utilize plant glucans.</title>
        <authorList>
            <consortium name="NISC Comparative Sequencing Program"/>
            <person name="Wegmann U."/>
            <person name="Louis P."/>
            <person name="Goesmann A."/>
            <person name="Henrissat B."/>
            <person name="Duncan S.H."/>
            <person name="Flint H.J."/>
        </authorList>
    </citation>
    <scope>NUCLEOTIDE SEQUENCE</scope>
    <source>
        <strain evidence="4">CGMCC 1.12707</strain>
    </source>
</reference>
<evidence type="ECO:0000313" key="5">
    <source>
        <dbReference type="EMBL" id="SHL74035.1"/>
    </source>
</evidence>
<dbReference type="PANTHER" id="PTHR40459:SF1">
    <property type="entry name" value="CONSERVED HYPOTHETICAL ALANINE AND LEUCINE RICH PROTEIN"/>
    <property type="match status" value="1"/>
</dbReference>
<dbReference type="InterPro" id="IPR006151">
    <property type="entry name" value="Shikm_DH/Glu-tRNA_Rdtase"/>
</dbReference>
<evidence type="ECO:0000259" key="2">
    <source>
        <dbReference type="Pfam" id="PF01488"/>
    </source>
</evidence>
<feature type="domain" description="DUF2520" evidence="3">
    <location>
        <begin position="123"/>
        <end position="247"/>
    </location>
</feature>
<gene>
    <name evidence="4" type="ORF">GCM10010984_29970</name>
    <name evidence="5" type="ORF">SAMN05443634_1185</name>
</gene>
<dbReference type="OrthoDB" id="9810755at2"/>
<feature type="domain" description="Quinate/shikimate 5-dehydrogenase/glutamyl-tRNA reductase" evidence="2">
    <location>
        <begin position="3"/>
        <end position="58"/>
    </location>
</feature>
<dbReference type="InterPro" id="IPR008927">
    <property type="entry name" value="6-PGluconate_DH-like_C_sf"/>
</dbReference>
<dbReference type="SUPFAM" id="SSF51735">
    <property type="entry name" value="NAD(P)-binding Rossmann-fold domains"/>
    <property type="match status" value="1"/>
</dbReference>
<name>A0A1M7D3L0_9FLAO</name>
<organism evidence="5 6">
    <name type="scientific">Chishuiella changwenlii</name>
    <dbReference type="NCBI Taxonomy" id="1434701"/>
    <lineage>
        <taxon>Bacteria</taxon>
        <taxon>Pseudomonadati</taxon>
        <taxon>Bacteroidota</taxon>
        <taxon>Flavobacteriia</taxon>
        <taxon>Flavobacteriales</taxon>
        <taxon>Weeksellaceae</taxon>
        <taxon>Chishuiella</taxon>
    </lineage>
</organism>
<keyword evidence="1" id="KW-0521">NADP</keyword>
<dbReference type="InterPro" id="IPR036291">
    <property type="entry name" value="NAD(P)-bd_dom_sf"/>
</dbReference>
<protein>
    <submittedName>
        <fullName evidence="5">Predicted oxidoreductase, contains short-chain dehydrogenase (SDR) and DUF2520 domains</fullName>
    </submittedName>
</protein>
<sequence length="262" mass="29754">MNSIVILGAGNVAFHLTRALIQNTCNVRQIFNRTLERAKEIGEANRISYTDKISEIEKAELYIIASADSGIEEFSHYIPYDDVLVVHTSGSSPMSILKGDYRKGVLYPLQTFSKERSLRYDNIPFFIEAENPTDLKALSDLANRISNEVHELNFAARMQVQMTGVWANNFVNHLYYIAGNICEKNNIPADVLLPLIQETAKKVLELDPKTAQTGPAKRGDQIIIDKHLNALQDDSRLLQIYQLLTDSIKRVYENDKLQREIK</sequence>
<dbReference type="RefSeq" id="WP_072934096.1">
    <property type="nucleotide sequence ID" value="NZ_BMFL01000030.1"/>
</dbReference>
<dbReference type="Pfam" id="PF01488">
    <property type="entry name" value="Shikimate_DH"/>
    <property type="match status" value="1"/>
</dbReference>
<dbReference type="PANTHER" id="PTHR40459">
    <property type="entry name" value="CONSERVED HYPOTHETICAL ALANINE AND LEUCINE RICH PROTEIN"/>
    <property type="match status" value="1"/>
</dbReference>
<dbReference type="Gene3D" id="1.10.1040.20">
    <property type="entry name" value="ProC-like, C-terminal domain"/>
    <property type="match status" value="1"/>
</dbReference>
<reference evidence="5" key="2">
    <citation type="submission" date="2016-11" db="EMBL/GenBank/DDBJ databases">
        <authorList>
            <person name="Jaros S."/>
            <person name="Januszkiewicz K."/>
            <person name="Wedrychowicz H."/>
        </authorList>
    </citation>
    <scope>NUCLEOTIDE SEQUENCE [LARGE SCALE GENOMIC DNA]</scope>
    <source>
        <strain evidence="5">DSM 27989</strain>
    </source>
</reference>
<dbReference type="SUPFAM" id="SSF48179">
    <property type="entry name" value="6-phosphogluconate dehydrogenase C-terminal domain-like"/>
    <property type="match status" value="1"/>
</dbReference>
<evidence type="ECO:0000313" key="7">
    <source>
        <dbReference type="Proteomes" id="UP000650994"/>
    </source>
</evidence>
<dbReference type="Proteomes" id="UP000650994">
    <property type="component" value="Unassembled WGS sequence"/>
</dbReference>
<accession>A0A1M7D3L0</accession>
<dbReference type="STRING" id="1434701.SAMN05443634_1185"/>
<evidence type="ECO:0000313" key="6">
    <source>
        <dbReference type="Proteomes" id="UP000184120"/>
    </source>
</evidence>